<organism evidence="1 2">
    <name type="scientific">Pseudomonas kilonensis</name>
    <dbReference type="NCBI Taxonomy" id="132476"/>
    <lineage>
        <taxon>Bacteria</taxon>
        <taxon>Pseudomonadati</taxon>
        <taxon>Pseudomonadota</taxon>
        <taxon>Gammaproteobacteria</taxon>
        <taxon>Pseudomonadales</taxon>
        <taxon>Pseudomonadaceae</taxon>
        <taxon>Pseudomonas</taxon>
    </lineage>
</organism>
<reference evidence="1 2" key="1">
    <citation type="submission" date="2016-10" db="EMBL/GenBank/DDBJ databases">
        <authorList>
            <person name="Varghese N."/>
            <person name="Submissions S."/>
        </authorList>
    </citation>
    <scope>NUCLEOTIDE SEQUENCE [LARGE SCALE GENOMIC DNA]</scope>
    <source>
        <strain evidence="1 2">BS3780</strain>
    </source>
</reference>
<dbReference type="Proteomes" id="UP000183915">
    <property type="component" value="Unassembled WGS sequence"/>
</dbReference>
<protein>
    <recommendedName>
        <fullName evidence="3">Lactate dehydrogenase</fullName>
    </recommendedName>
</protein>
<proteinExistence type="predicted"/>
<evidence type="ECO:0000313" key="1">
    <source>
        <dbReference type="EMBL" id="SEE79538.1"/>
    </source>
</evidence>
<keyword evidence="2" id="KW-1185">Reference proteome</keyword>
<sequence length="527" mass="56047">MTTLSPISPAIPIQIPTRSAVAASPATVIESADVLPARPSATVSLGNPVADVESQTYSRLGQLPGQEIVRVWEKTSQDAVTRVMGTNPRSLSIANRFHGLGAALVEQFAKSGSSISQSVLHTTTDRAHNAAEIKSEQALLHNKADNLITLSIKTASGKTVTFSLTSQDDGLGVQATVDGGPLSEDELKAIGVLGSAFQAAVDGLTAEPPKLDLGKLTQFDSSVLASIDLNAKLKGVDGEDLILAYRADSQRRTTQMSGPDGELNLSVDLKNSAILGDAKQQANALNSYLAQFERVQERGSAKVALMEMFKDAFSAMNSHYPQGVTPSQSLTRNATDKGLLTGLADFEASIKQTNNASNPMRPSEVDSFAYTLSQKTVVAGSIMSNRSVDQVQQSSLSASYHKSLKGGKAPAIGKTTDSQNYLYVQVHDEARSSASLAYKDGRLSKASVTQSASQDTRTQKYVMGKMIEETVVPKQASASRSHLVLLEYAAKQSKKSQDAQDQSLLKEALATLHNSVLLQENPSALVR</sequence>
<evidence type="ECO:0000313" key="2">
    <source>
        <dbReference type="Proteomes" id="UP000183915"/>
    </source>
</evidence>
<comment type="caution">
    <text evidence="1">The sequence shown here is derived from an EMBL/GenBank/DDBJ whole genome shotgun (WGS) entry which is preliminary data.</text>
</comment>
<dbReference type="EMBL" id="FNTT01000002">
    <property type="protein sequence ID" value="SEE79538.1"/>
    <property type="molecule type" value="Genomic_DNA"/>
</dbReference>
<accession>A0ABY0ZJ44</accession>
<gene>
    <name evidence="1" type="ORF">SAMN04490188_5769</name>
</gene>
<name>A0ABY0ZJ44_9PSED</name>
<evidence type="ECO:0008006" key="3">
    <source>
        <dbReference type="Google" id="ProtNLM"/>
    </source>
</evidence>